<dbReference type="Proteomes" id="UP000052268">
    <property type="component" value="Unassembled WGS sequence"/>
</dbReference>
<dbReference type="RefSeq" id="WP_169795068.1">
    <property type="nucleotide sequence ID" value="NZ_KQ130454.1"/>
</dbReference>
<dbReference type="EMBL" id="JACU01000005">
    <property type="protein sequence ID" value="KMS55506.1"/>
    <property type="molecule type" value="Genomic_DNA"/>
</dbReference>
<protein>
    <submittedName>
        <fullName evidence="1">Uncharacterized protein</fullName>
    </submittedName>
</protein>
<gene>
    <name evidence="1" type="ORF">V474_20170</name>
</gene>
<name>A0A0J7XUT1_9SPHN</name>
<dbReference type="AlphaFoldDB" id="A0A0J7XUT1"/>
<organism evidence="1 2">
    <name type="scientific">Novosphingobium barchaimii LL02</name>
    <dbReference type="NCBI Taxonomy" id="1114963"/>
    <lineage>
        <taxon>Bacteria</taxon>
        <taxon>Pseudomonadati</taxon>
        <taxon>Pseudomonadota</taxon>
        <taxon>Alphaproteobacteria</taxon>
        <taxon>Sphingomonadales</taxon>
        <taxon>Sphingomonadaceae</taxon>
        <taxon>Novosphingobium</taxon>
    </lineage>
</organism>
<reference evidence="1 2" key="1">
    <citation type="journal article" date="2015" name="G3 (Bethesda)">
        <title>Insights into Ongoing Evolution of the Hexachlorocyclohexane Catabolic Pathway from Comparative Genomics of Ten Sphingomonadaceae Strains.</title>
        <authorList>
            <person name="Pearce S.L."/>
            <person name="Oakeshott J.G."/>
            <person name="Pandey G."/>
        </authorList>
    </citation>
    <scope>NUCLEOTIDE SEQUENCE [LARGE SCALE GENOMIC DNA]</scope>
    <source>
        <strain evidence="1 2">LL02</strain>
    </source>
</reference>
<accession>A0A0J7XUT1</accession>
<sequence>MIEADAPFEALAKRLAARAATLAAAHATARLLRTRGDERRWRRAGLVWPLFAKG</sequence>
<evidence type="ECO:0000313" key="1">
    <source>
        <dbReference type="EMBL" id="KMS55506.1"/>
    </source>
</evidence>
<comment type="caution">
    <text evidence="1">The sequence shown here is derived from an EMBL/GenBank/DDBJ whole genome shotgun (WGS) entry which is preliminary data.</text>
</comment>
<proteinExistence type="predicted"/>
<keyword evidence="2" id="KW-1185">Reference proteome</keyword>
<dbReference type="PATRIC" id="fig|1114963.3.peg.2872"/>
<evidence type="ECO:0000313" key="2">
    <source>
        <dbReference type="Proteomes" id="UP000052268"/>
    </source>
</evidence>